<name>T1EU07_HELRO</name>
<dbReference type="GO" id="GO:0005667">
    <property type="term" value="C:transcription regulator complex"/>
    <property type="evidence" value="ECO:0000318"/>
    <property type="project" value="GO_Central"/>
</dbReference>
<evidence type="ECO:0000259" key="4">
    <source>
        <dbReference type="PROSITE" id="PS51031"/>
    </source>
</evidence>
<feature type="compositionally biased region" description="Low complexity" evidence="2">
    <location>
        <begin position="359"/>
        <end position="373"/>
    </location>
</feature>
<evidence type="ECO:0000256" key="1">
    <source>
        <dbReference type="PROSITE-ProRule" id="PRU00371"/>
    </source>
</evidence>
<dbReference type="InterPro" id="IPR004210">
    <property type="entry name" value="BESS_motif"/>
</dbReference>
<dbReference type="PROSITE" id="PS51029">
    <property type="entry name" value="MADF"/>
    <property type="match status" value="1"/>
</dbReference>
<keyword evidence="7" id="KW-1185">Reference proteome</keyword>
<feature type="domain" description="MADF" evidence="3">
    <location>
        <begin position="24"/>
        <end position="122"/>
    </location>
</feature>
<dbReference type="Pfam" id="PF10545">
    <property type="entry name" value="MADF_DNA_bdg"/>
    <property type="match status" value="1"/>
</dbReference>
<dbReference type="EMBL" id="KB097495">
    <property type="protein sequence ID" value="ESN96358.1"/>
    <property type="molecule type" value="Genomic_DNA"/>
</dbReference>
<feature type="compositionally biased region" description="Low complexity" evidence="2">
    <location>
        <begin position="291"/>
        <end position="310"/>
    </location>
</feature>
<sequence>MMMANRLRMDSLLQTIESSFSPNDFIEEIQARPAIWNHADPLYNNQASKRASWDTLIKKYHPEFDERPGAEQTLIASHYRRKWKSFRDSFARELAKIKNASKPRKTKYIYFNKLSFLLTVKGVPSSNIDDVESYLNDAQPEQFENDDNNANNNNNSSNINSSNNDGPDFSIFEIQPSELSSSMFKNSLPLNHQSIKRESPFEFSMNNQDEDFNNGNSRKRIKIESDCWNNNNNNSSSNSHNAVNNECDDEDKLFLLSLLSELKRVPLSIKLDVKCDLLNVFKNARLHYMPLSNDANNNGNNSMQNNNLGDNEMDEDENNIDDSPVMYSNNSNYCNANHINKNSSSKNGNDNNNDDDNNDNSSTCNNNNNNDNI</sequence>
<dbReference type="GO" id="GO:0005634">
    <property type="term" value="C:nucleus"/>
    <property type="evidence" value="ECO:0000318"/>
    <property type="project" value="GO_Central"/>
</dbReference>
<dbReference type="Proteomes" id="UP000015101">
    <property type="component" value="Unassembled WGS sequence"/>
</dbReference>
<dbReference type="InterPro" id="IPR039353">
    <property type="entry name" value="TF_Adf1"/>
</dbReference>
<feature type="compositionally biased region" description="Acidic residues" evidence="2">
    <location>
        <begin position="311"/>
        <end position="320"/>
    </location>
</feature>
<dbReference type="OMA" id="MANRLRM"/>
<dbReference type="AlphaFoldDB" id="T1EU07"/>
<accession>T1EU07</accession>
<dbReference type="RefSeq" id="XP_009025534.1">
    <property type="nucleotide sequence ID" value="XM_009027286.1"/>
</dbReference>
<feature type="compositionally biased region" description="Low complexity" evidence="2">
    <location>
        <begin position="335"/>
        <end position="351"/>
    </location>
</feature>
<evidence type="ECO:0000259" key="3">
    <source>
        <dbReference type="PROSITE" id="PS51029"/>
    </source>
</evidence>
<dbReference type="GO" id="GO:0006357">
    <property type="term" value="P:regulation of transcription by RNA polymerase II"/>
    <property type="evidence" value="ECO:0000318"/>
    <property type="project" value="GO_Central"/>
</dbReference>
<evidence type="ECO:0000256" key="2">
    <source>
        <dbReference type="SAM" id="MobiDB-lite"/>
    </source>
</evidence>
<feature type="region of interest" description="Disordered" evidence="2">
    <location>
        <begin position="291"/>
        <end position="373"/>
    </location>
</feature>
<reference evidence="7" key="1">
    <citation type="submission" date="2012-12" db="EMBL/GenBank/DDBJ databases">
        <authorList>
            <person name="Hellsten U."/>
            <person name="Grimwood J."/>
            <person name="Chapman J.A."/>
            <person name="Shapiro H."/>
            <person name="Aerts A."/>
            <person name="Otillar R.P."/>
            <person name="Terry A.Y."/>
            <person name="Boore J.L."/>
            <person name="Simakov O."/>
            <person name="Marletaz F."/>
            <person name="Cho S.-J."/>
            <person name="Edsinger-Gonzales E."/>
            <person name="Havlak P."/>
            <person name="Kuo D.-H."/>
            <person name="Larsson T."/>
            <person name="Lv J."/>
            <person name="Arendt D."/>
            <person name="Savage R."/>
            <person name="Osoegawa K."/>
            <person name="de Jong P."/>
            <person name="Lindberg D.R."/>
            <person name="Seaver E.C."/>
            <person name="Weisblat D.A."/>
            <person name="Putnam N.H."/>
            <person name="Grigoriev I.V."/>
            <person name="Rokhsar D.S."/>
        </authorList>
    </citation>
    <scope>NUCLEOTIDE SEQUENCE</scope>
</reference>
<dbReference type="InterPro" id="IPR006578">
    <property type="entry name" value="MADF-dom"/>
</dbReference>
<dbReference type="SMART" id="SM00595">
    <property type="entry name" value="MADF"/>
    <property type="match status" value="1"/>
</dbReference>
<dbReference type="OrthoDB" id="6776244at2759"/>
<dbReference type="KEGG" id="hro:HELRODRAFT_163413"/>
<dbReference type="eggNOG" id="ENOG502SW59">
    <property type="taxonomic scope" value="Eukaryota"/>
</dbReference>
<dbReference type="HOGENOM" id="CLU_742444_0_0_1"/>
<dbReference type="PANTHER" id="PTHR12243">
    <property type="entry name" value="MADF DOMAIN TRANSCRIPTION FACTOR"/>
    <property type="match status" value="1"/>
</dbReference>
<reference evidence="5 7" key="2">
    <citation type="journal article" date="2013" name="Nature">
        <title>Insights into bilaterian evolution from three spiralian genomes.</title>
        <authorList>
            <person name="Simakov O."/>
            <person name="Marletaz F."/>
            <person name="Cho S.J."/>
            <person name="Edsinger-Gonzales E."/>
            <person name="Havlak P."/>
            <person name="Hellsten U."/>
            <person name="Kuo D.H."/>
            <person name="Larsson T."/>
            <person name="Lv J."/>
            <person name="Arendt D."/>
            <person name="Savage R."/>
            <person name="Osoegawa K."/>
            <person name="de Jong P."/>
            <person name="Grimwood J."/>
            <person name="Chapman J.A."/>
            <person name="Shapiro H."/>
            <person name="Aerts A."/>
            <person name="Otillar R.P."/>
            <person name="Terry A.Y."/>
            <person name="Boore J.L."/>
            <person name="Grigoriev I.V."/>
            <person name="Lindberg D.R."/>
            <person name="Seaver E.C."/>
            <person name="Weisblat D.A."/>
            <person name="Putnam N.H."/>
            <person name="Rokhsar D.S."/>
        </authorList>
    </citation>
    <scope>NUCLEOTIDE SEQUENCE</scope>
</reference>
<dbReference type="CTD" id="20200057"/>
<comment type="subcellular location">
    <subcellularLocation>
        <location evidence="1">Nucleus</location>
    </subcellularLocation>
</comment>
<dbReference type="InParanoid" id="T1EU07"/>
<feature type="region of interest" description="Disordered" evidence="2">
    <location>
        <begin position="141"/>
        <end position="167"/>
    </location>
</feature>
<organism evidence="6 7">
    <name type="scientific">Helobdella robusta</name>
    <name type="common">Californian leech</name>
    <dbReference type="NCBI Taxonomy" id="6412"/>
    <lineage>
        <taxon>Eukaryota</taxon>
        <taxon>Metazoa</taxon>
        <taxon>Spiralia</taxon>
        <taxon>Lophotrochozoa</taxon>
        <taxon>Annelida</taxon>
        <taxon>Clitellata</taxon>
        <taxon>Hirudinea</taxon>
        <taxon>Rhynchobdellida</taxon>
        <taxon>Glossiphoniidae</taxon>
        <taxon>Helobdella</taxon>
    </lineage>
</organism>
<reference evidence="6" key="3">
    <citation type="submission" date="2015-06" db="UniProtKB">
        <authorList>
            <consortium name="EnsemblMetazoa"/>
        </authorList>
    </citation>
    <scope>IDENTIFICATION</scope>
</reference>
<evidence type="ECO:0000313" key="7">
    <source>
        <dbReference type="Proteomes" id="UP000015101"/>
    </source>
</evidence>
<dbReference type="GeneID" id="20200057"/>
<proteinExistence type="predicted"/>
<dbReference type="PANTHER" id="PTHR12243:SF69">
    <property type="entry name" value="SI:CH73-59F11.3"/>
    <property type="match status" value="1"/>
</dbReference>
<dbReference type="PROSITE" id="PS51031">
    <property type="entry name" value="BESS"/>
    <property type="match status" value="1"/>
</dbReference>
<dbReference type="EnsemblMetazoa" id="HelroT163413">
    <property type="protein sequence ID" value="HelroP163413"/>
    <property type="gene ID" value="HelroG163413"/>
</dbReference>
<feature type="domain" description="BESS" evidence="4">
    <location>
        <begin position="248"/>
        <end position="287"/>
    </location>
</feature>
<evidence type="ECO:0000313" key="6">
    <source>
        <dbReference type="EnsemblMetazoa" id="HelroP163413"/>
    </source>
</evidence>
<dbReference type="GO" id="GO:0003677">
    <property type="term" value="F:DNA binding"/>
    <property type="evidence" value="ECO:0007669"/>
    <property type="project" value="InterPro"/>
</dbReference>
<gene>
    <name evidence="6" type="primary">20200057</name>
    <name evidence="5" type="ORF">HELRODRAFT_163413</name>
</gene>
<feature type="compositionally biased region" description="Low complexity" evidence="2">
    <location>
        <begin position="148"/>
        <end position="165"/>
    </location>
</feature>
<evidence type="ECO:0000313" key="5">
    <source>
        <dbReference type="EMBL" id="ESN96358.1"/>
    </source>
</evidence>
<dbReference type="EMBL" id="AMQM01001383">
    <property type="status" value="NOT_ANNOTATED_CDS"/>
    <property type="molecule type" value="Genomic_DNA"/>
</dbReference>
<protein>
    <recommendedName>
        <fullName evidence="8">MADF domain-containing protein</fullName>
    </recommendedName>
</protein>
<keyword evidence="1" id="KW-0539">Nucleus</keyword>
<evidence type="ECO:0008006" key="8">
    <source>
        <dbReference type="Google" id="ProtNLM"/>
    </source>
</evidence>